<proteinExistence type="predicted"/>
<keyword evidence="3" id="KW-1185">Reference proteome</keyword>
<feature type="signal peptide" evidence="1">
    <location>
        <begin position="1"/>
        <end position="17"/>
    </location>
</feature>
<evidence type="ECO:0000256" key="1">
    <source>
        <dbReference type="SAM" id="SignalP"/>
    </source>
</evidence>
<sequence>MSSLLLVMVIIFCTSNGDTTTVFNEKEGKGGVSGMLTFTSSEASDVVHFDINVLGCQFSATEVPYSSVKDEAEPYIKFLYPDFRWTNMEEQVLNCSMTVTQLADFNEWLYASYPDADQVVEIRSVKNIWYGEFTKSQNVQ</sequence>
<dbReference type="AlphaFoldDB" id="A0A7J6M6A9"/>
<accession>A0A7J6M6A9</accession>
<dbReference type="Proteomes" id="UP000591131">
    <property type="component" value="Unassembled WGS sequence"/>
</dbReference>
<dbReference type="EMBL" id="JAAPAO010000220">
    <property type="protein sequence ID" value="KAF4667057.1"/>
    <property type="molecule type" value="Genomic_DNA"/>
</dbReference>
<comment type="caution">
    <text evidence="2">The sequence shown here is derived from an EMBL/GenBank/DDBJ whole genome shotgun (WGS) entry which is preliminary data.</text>
</comment>
<organism evidence="2 3">
    <name type="scientific">Perkinsus chesapeaki</name>
    <name type="common">Clam parasite</name>
    <name type="synonym">Perkinsus andrewsi</name>
    <dbReference type="NCBI Taxonomy" id="330153"/>
    <lineage>
        <taxon>Eukaryota</taxon>
        <taxon>Sar</taxon>
        <taxon>Alveolata</taxon>
        <taxon>Perkinsozoa</taxon>
        <taxon>Perkinsea</taxon>
        <taxon>Perkinsida</taxon>
        <taxon>Perkinsidae</taxon>
        <taxon>Perkinsus</taxon>
    </lineage>
</organism>
<feature type="chain" id="PRO_5029483996" evidence="1">
    <location>
        <begin position="18"/>
        <end position="140"/>
    </location>
</feature>
<keyword evidence="1" id="KW-0732">Signal</keyword>
<protein>
    <submittedName>
        <fullName evidence="2">Uncharacterized protein</fullName>
    </submittedName>
</protein>
<gene>
    <name evidence="2" type="ORF">FOL47_003783</name>
</gene>
<evidence type="ECO:0000313" key="3">
    <source>
        <dbReference type="Proteomes" id="UP000591131"/>
    </source>
</evidence>
<name>A0A7J6M6A9_PERCH</name>
<reference evidence="2 3" key="1">
    <citation type="submission" date="2020-04" db="EMBL/GenBank/DDBJ databases">
        <title>Perkinsus chesapeaki whole genome sequence.</title>
        <authorList>
            <person name="Bogema D.R."/>
        </authorList>
    </citation>
    <scope>NUCLEOTIDE SEQUENCE [LARGE SCALE GENOMIC DNA]</scope>
    <source>
        <strain evidence="2">ATCC PRA-425</strain>
    </source>
</reference>
<evidence type="ECO:0000313" key="2">
    <source>
        <dbReference type="EMBL" id="KAF4667057.1"/>
    </source>
</evidence>